<protein>
    <submittedName>
        <fullName evidence="1">Uncharacterized protein</fullName>
    </submittedName>
</protein>
<dbReference type="EMBL" id="LR796184">
    <property type="protein sequence ID" value="CAB4124888.1"/>
    <property type="molecule type" value="Genomic_DNA"/>
</dbReference>
<proteinExistence type="predicted"/>
<name>A0A6J5KR44_9CAUD</name>
<sequence>MAITLAATLRNNRLDQITAFAGAGAKLRVYTAAYAAVLYESVCSATLAPAASGGVLTANVIANATATGVGVAAIARLYKADGTTMVTEGLTVGTSGTNIVITNTTIAINDVVTTSSFTITEGNP</sequence>
<organism evidence="1">
    <name type="scientific">uncultured Caudovirales phage</name>
    <dbReference type="NCBI Taxonomy" id="2100421"/>
    <lineage>
        <taxon>Viruses</taxon>
        <taxon>Duplodnaviria</taxon>
        <taxon>Heunggongvirae</taxon>
        <taxon>Uroviricota</taxon>
        <taxon>Caudoviricetes</taxon>
        <taxon>Peduoviridae</taxon>
        <taxon>Maltschvirus</taxon>
        <taxon>Maltschvirus maltsch</taxon>
    </lineage>
</organism>
<evidence type="ECO:0000313" key="1">
    <source>
        <dbReference type="EMBL" id="CAB4124888.1"/>
    </source>
</evidence>
<reference evidence="1" key="1">
    <citation type="submission" date="2020-04" db="EMBL/GenBank/DDBJ databases">
        <authorList>
            <person name="Chiriac C."/>
            <person name="Salcher M."/>
            <person name="Ghai R."/>
            <person name="Kavagutti S V."/>
        </authorList>
    </citation>
    <scope>NUCLEOTIDE SEQUENCE</scope>
</reference>
<gene>
    <name evidence="1" type="ORF">UFOVP61_44</name>
</gene>
<accession>A0A6J5KR44</accession>